<accession>A0A2Z2HN41</accession>
<reference evidence="1 2" key="1">
    <citation type="journal article" date="2017" name="Environ. Microbiol.">
        <title>Genome and epigenome of a novel marine Thaumarchaeota strain suggest viral infection, phosphorothioation DNA modification and multiple restriction systems.</title>
        <authorList>
            <person name="Ahlgren N.A."/>
            <person name="Chen Y."/>
            <person name="Needham D.M."/>
            <person name="Parada A.E."/>
            <person name="Sachdeva R."/>
            <person name="Trinh V."/>
            <person name="Chen T."/>
            <person name="Fuhrman J.A."/>
        </authorList>
    </citation>
    <scope>NUCLEOTIDE SEQUENCE [LARGE SCALE GENOMIC DNA]</scope>
    <source>
        <strain evidence="1 2">SPOT01</strain>
    </source>
</reference>
<proteinExistence type="predicted"/>
<dbReference type="KEGG" id="nct:NMSP_0809"/>
<dbReference type="RefSeq" id="WP_086907541.1">
    <property type="nucleotide sequence ID" value="NZ_CP021324.1"/>
</dbReference>
<keyword evidence="2" id="KW-1185">Reference proteome</keyword>
<evidence type="ECO:0000313" key="2">
    <source>
        <dbReference type="Proteomes" id="UP000249949"/>
    </source>
</evidence>
<dbReference type="Proteomes" id="UP000249949">
    <property type="component" value="Chromosome"/>
</dbReference>
<dbReference type="EMBL" id="CP021324">
    <property type="protein sequence ID" value="ARS64429.1"/>
    <property type="molecule type" value="Genomic_DNA"/>
</dbReference>
<organism evidence="1 2">
    <name type="scientific">Candidatus Nitrosomarinus catalinensis</name>
    <dbReference type="NCBI Taxonomy" id="1898749"/>
    <lineage>
        <taxon>Archaea</taxon>
        <taxon>Nitrososphaerota</taxon>
        <taxon>Nitrososphaeria</taxon>
        <taxon>Nitrosopumilales</taxon>
        <taxon>Nitrosopumilaceae</taxon>
        <taxon>Candidatus Nitrosomarinus</taxon>
    </lineage>
</organism>
<gene>
    <name evidence="1" type="ORF">NMSP_0809</name>
</gene>
<evidence type="ECO:0000313" key="1">
    <source>
        <dbReference type="EMBL" id="ARS64429.1"/>
    </source>
</evidence>
<protein>
    <recommendedName>
        <fullName evidence="3">B box-type domain-containing protein</fullName>
    </recommendedName>
</protein>
<dbReference type="GeneID" id="32901282"/>
<name>A0A2Z2HN41_9ARCH</name>
<sequence length="59" mass="7032">MKNQCDFCKEHIKTQAIHCNSCIKNHQICLTCLIDYKEEMKIKPVTKQSLYESNLKKWT</sequence>
<dbReference type="AlphaFoldDB" id="A0A2Z2HN41"/>
<dbReference type="SUPFAM" id="SSF57850">
    <property type="entry name" value="RING/U-box"/>
    <property type="match status" value="1"/>
</dbReference>
<evidence type="ECO:0008006" key="3">
    <source>
        <dbReference type="Google" id="ProtNLM"/>
    </source>
</evidence>